<name>A0A1Y3TXD7_9ACTN</name>
<dbReference type="EMBL" id="NFHO01000017">
    <property type="protein sequence ID" value="OUN41212.1"/>
    <property type="molecule type" value="Genomic_DNA"/>
</dbReference>
<dbReference type="Gene3D" id="3.30.565.40">
    <property type="entry name" value="Fervidobacterium nodosum Rt17-B1 like"/>
    <property type="match status" value="1"/>
</dbReference>
<feature type="compositionally biased region" description="Low complexity" evidence="1">
    <location>
        <begin position="198"/>
        <end position="210"/>
    </location>
</feature>
<feature type="transmembrane region" description="Helical" evidence="2">
    <location>
        <begin position="284"/>
        <end position="306"/>
    </location>
</feature>
<keyword evidence="2" id="KW-1133">Transmembrane helix</keyword>
<dbReference type="RefSeq" id="WP_087187047.1">
    <property type="nucleotide sequence ID" value="NZ_NFHO01000017.1"/>
</dbReference>
<evidence type="ECO:0000313" key="5">
    <source>
        <dbReference type="Proteomes" id="UP000196560"/>
    </source>
</evidence>
<evidence type="ECO:0000256" key="1">
    <source>
        <dbReference type="SAM" id="MobiDB-lite"/>
    </source>
</evidence>
<feature type="compositionally biased region" description="Basic and acidic residues" evidence="1">
    <location>
        <begin position="415"/>
        <end position="424"/>
    </location>
</feature>
<feature type="compositionally biased region" description="Acidic residues" evidence="1">
    <location>
        <begin position="438"/>
        <end position="462"/>
    </location>
</feature>
<proteinExistence type="predicted"/>
<evidence type="ECO:0000313" key="4">
    <source>
        <dbReference type="EMBL" id="OUN41212.1"/>
    </source>
</evidence>
<dbReference type="Proteomes" id="UP000196560">
    <property type="component" value="Unassembled WGS sequence"/>
</dbReference>
<gene>
    <name evidence="4" type="ORF">B5G21_10045</name>
</gene>
<evidence type="ECO:0000256" key="2">
    <source>
        <dbReference type="SAM" id="Phobius"/>
    </source>
</evidence>
<reference evidence="5" key="1">
    <citation type="submission" date="2017-04" db="EMBL/GenBank/DDBJ databases">
        <title>Function of individual gut microbiota members based on whole genome sequencing of pure cultures obtained from chicken caecum.</title>
        <authorList>
            <person name="Medvecky M."/>
            <person name="Cejkova D."/>
            <person name="Polansky O."/>
            <person name="Karasova D."/>
            <person name="Kubasova T."/>
            <person name="Cizek A."/>
            <person name="Rychlik I."/>
        </authorList>
    </citation>
    <scope>NUCLEOTIDE SEQUENCE [LARGE SCALE GENOMIC DNA]</scope>
    <source>
        <strain evidence="5">An70</strain>
    </source>
</reference>
<dbReference type="InterPro" id="IPR026870">
    <property type="entry name" value="Zinc_ribbon_dom"/>
</dbReference>
<sequence>MFCTNCGSKLPDDVKFCTQCGAPVAKVIPRSDLEQGQQAGRESVGAQPMAGHEAQEAPVAESVHDATIGESPDGEPQVEHAASPLAEEPAEGPDGAPLGADAAGDEPTTALSADEAGAADAASEDETSALAIGGASEDETTAFAPDAAAAEGAASELPNGTILLGADDAPAPGEDVAPNDERTTGLAPSPDPDEAERAAAAADAAAAEDALWSEPPQDEATTVLGGGVAGRPSSQEAAPRQVSWRQPAQDAAAQQAAQQPAPTQPAPDQPAPAPGAEPRKKKPVALIAGIAVLALAAVVVLCVFVVPRFLDAAGPTVTYGQTDPVQCSVVTRIRPRDAEGNELTSYVVSLVERTADRQDRTSADDGIADAVAQIRVTGNNGFTMEDFGDDIADGDYYLVIEPSDSSDDSSSDQRIPIHYEHDNPDADSEVVVTPPAPEPDEPASDGEGESQDSEDAQGESEFTEEQLAYAHYYLKCQELINTYGPAGTTDLYDGQMTAMTGLALAQLIDFDGDGLNEFLVSYNAVEIGTDAASADEVYPVEVWDYQDGELVQVYEGNAPYTNGGAYFLDLYEYNDLPVICAVWYDMQVDNASLVDEYTGYFSQVSETLDAIAVRDSFFNYDTGENSVTYTLDGESATEEEWNDFEGDLDHTTHYDLALFDNAVEAESTDDDECETLYGEDLRAATEDTFAELQEGAGDALDAVDAATGDASYDYEIVEEDVTYTSSQGEGMEWEATSTWCYPQFTLADGSTTPALDSLNAQLKESFDQDVANAQSWTFESGEVQIQVHRDTVTYHEGTIVCVRSDRSGFTGGAHGTESVTGTFYDLDTGQQVGIETATGVSLDELKSAAVSAVLDYVAAQPNGTLSTDEESLNTLIDEERFYADENGIVVALWPYEIGSYADGVQLVYVYAFDDDSIVGTNAGSFEWGN</sequence>
<keyword evidence="2" id="KW-0472">Membrane</keyword>
<keyword evidence="5" id="KW-1185">Reference proteome</keyword>
<comment type="caution">
    <text evidence="4">The sequence shown here is derived from an EMBL/GenBank/DDBJ whole genome shotgun (WGS) entry which is preliminary data.</text>
</comment>
<organism evidence="4 5">
    <name type="scientific">Enorma massiliensis</name>
    <dbReference type="NCBI Taxonomy" id="1472761"/>
    <lineage>
        <taxon>Bacteria</taxon>
        <taxon>Bacillati</taxon>
        <taxon>Actinomycetota</taxon>
        <taxon>Coriobacteriia</taxon>
        <taxon>Coriobacteriales</taxon>
        <taxon>Coriobacteriaceae</taxon>
        <taxon>Enorma</taxon>
    </lineage>
</organism>
<evidence type="ECO:0000259" key="3">
    <source>
        <dbReference type="Pfam" id="PF13240"/>
    </source>
</evidence>
<feature type="region of interest" description="Disordered" evidence="1">
    <location>
        <begin position="29"/>
        <end position="279"/>
    </location>
</feature>
<dbReference type="STRING" id="1118060.GCA_000311845_01567"/>
<feature type="compositionally biased region" description="Low complexity" evidence="1">
    <location>
        <begin position="246"/>
        <end position="261"/>
    </location>
</feature>
<feature type="compositionally biased region" description="Pro residues" evidence="1">
    <location>
        <begin position="262"/>
        <end position="275"/>
    </location>
</feature>
<dbReference type="AlphaFoldDB" id="A0A1Y3TXD7"/>
<feature type="compositionally biased region" description="Low complexity" evidence="1">
    <location>
        <begin position="84"/>
        <end position="121"/>
    </location>
</feature>
<protein>
    <recommendedName>
        <fullName evidence="3">Zinc-ribbon domain-containing protein</fullName>
    </recommendedName>
</protein>
<feature type="region of interest" description="Disordered" evidence="1">
    <location>
        <begin position="400"/>
        <end position="462"/>
    </location>
</feature>
<feature type="compositionally biased region" description="Low complexity" evidence="1">
    <location>
        <begin position="142"/>
        <end position="154"/>
    </location>
</feature>
<feature type="domain" description="Zinc-ribbon" evidence="3">
    <location>
        <begin position="2"/>
        <end position="24"/>
    </location>
</feature>
<dbReference type="Pfam" id="PF13240">
    <property type="entry name" value="Zn_Ribbon_1"/>
    <property type="match status" value="1"/>
</dbReference>
<accession>A0A1Y3TXD7</accession>
<keyword evidence="2" id="KW-0812">Transmembrane</keyword>